<keyword evidence="4" id="KW-0325">Glycoprotein</keyword>
<evidence type="ECO:0000256" key="4">
    <source>
        <dbReference type="ARBA" id="ARBA00023180"/>
    </source>
</evidence>
<sequence length="144" mass="15739">MEDTGTYTAQITTATSIMYRQFMLQVYLPDPTIICDSVTCVDETSGGAVVSTGPILHLSQRPPADPPTVTCTAQNPVSNSSTTVTPKDFCAGNSLDSRALEYLDFFVQWFWFQSRLHLRSHMSPPIPWLLRGSGAMVSSCSKGV</sequence>
<keyword evidence="2" id="KW-0732">Signal</keyword>
<dbReference type="Gene3D" id="2.60.40.10">
    <property type="entry name" value="Immunoglobulins"/>
    <property type="match status" value="1"/>
</dbReference>
<dbReference type="Ensembl" id="ENSPCET00000024168.1">
    <property type="protein sequence ID" value="ENSPCEP00000023388.1"/>
    <property type="gene ID" value="ENSPCEG00000017744.1"/>
</dbReference>
<evidence type="ECO:0000256" key="3">
    <source>
        <dbReference type="ARBA" id="ARBA00023136"/>
    </source>
</evidence>
<evidence type="ECO:0000256" key="1">
    <source>
        <dbReference type="ARBA" id="ARBA00004370"/>
    </source>
</evidence>
<protein>
    <submittedName>
        <fullName evidence="5">Uncharacterized protein</fullName>
    </submittedName>
</protein>
<evidence type="ECO:0000313" key="5">
    <source>
        <dbReference type="Ensembl" id="ENSPCEP00000023388.1"/>
    </source>
</evidence>
<keyword evidence="3" id="KW-0472">Membrane</keyword>
<dbReference type="InterPro" id="IPR013783">
    <property type="entry name" value="Ig-like_fold"/>
</dbReference>
<evidence type="ECO:0000313" key="6">
    <source>
        <dbReference type="Proteomes" id="UP000694393"/>
    </source>
</evidence>
<evidence type="ECO:0000256" key="2">
    <source>
        <dbReference type="ARBA" id="ARBA00022729"/>
    </source>
</evidence>
<name>A0A8C8ST00_9SAUR</name>
<dbReference type="GO" id="GO:0016020">
    <property type="term" value="C:membrane"/>
    <property type="evidence" value="ECO:0007669"/>
    <property type="project" value="UniProtKB-SubCell"/>
</dbReference>
<reference evidence="5" key="2">
    <citation type="submission" date="2025-09" db="UniProtKB">
        <authorList>
            <consortium name="Ensembl"/>
        </authorList>
    </citation>
    <scope>IDENTIFICATION</scope>
</reference>
<dbReference type="Proteomes" id="UP000694393">
    <property type="component" value="Unplaced"/>
</dbReference>
<reference evidence="5" key="1">
    <citation type="submission" date="2025-08" db="UniProtKB">
        <authorList>
            <consortium name="Ensembl"/>
        </authorList>
    </citation>
    <scope>IDENTIFICATION</scope>
</reference>
<proteinExistence type="predicted"/>
<dbReference type="PANTHER" id="PTHR12080:SF18">
    <property type="entry name" value="SLAM FAMILY MEMBER 9"/>
    <property type="match status" value="1"/>
</dbReference>
<accession>A0A8C8ST00</accession>
<organism evidence="5 6">
    <name type="scientific">Pelusios castaneus</name>
    <name type="common">West African mud turtle</name>
    <dbReference type="NCBI Taxonomy" id="367368"/>
    <lineage>
        <taxon>Eukaryota</taxon>
        <taxon>Metazoa</taxon>
        <taxon>Chordata</taxon>
        <taxon>Craniata</taxon>
        <taxon>Vertebrata</taxon>
        <taxon>Euteleostomi</taxon>
        <taxon>Archelosauria</taxon>
        <taxon>Testudinata</taxon>
        <taxon>Testudines</taxon>
        <taxon>Pleurodira</taxon>
        <taxon>Pelomedusidae</taxon>
        <taxon>Pelusios</taxon>
    </lineage>
</organism>
<keyword evidence="6" id="KW-1185">Reference proteome</keyword>
<dbReference type="PANTHER" id="PTHR12080">
    <property type="entry name" value="SIGNALING LYMPHOCYTIC ACTIVATION MOLECULE"/>
    <property type="match status" value="1"/>
</dbReference>
<dbReference type="AlphaFoldDB" id="A0A8C8ST00"/>
<comment type="subcellular location">
    <subcellularLocation>
        <location evidence="1">Membrane</location>
    </subcellularLocation>
</comment>
<dbReference type="InterPro" id="IPR015631">
    <property type="entry name" value="CD2/SLAM_rcpt"/>
</dbReference>